<sequence>MYSGSPFGFAVSGMPTHGSLSRAPLDAVWRQIRSFRHNPPGLAVTGERREVFSASLEQAQQLFSAASKVDWASRPLLLFYGLSQAGRAIAAAARSLDEKSYLLRGHGIRQTNLDDRPGLSALEFADTKGGSFVTLARVLNSSTLGDGVTLGKFWQAIPELTHHPLSSSEPGFPPLHLQQHPLAHDSKYISFTVTSEVLHEAVSVDSPEGVEDFLGNYPALRSSSKVDGGVYFNEIPGLFTTVRTWPIPKDRDFSALLARLTIAYRDQKDLFVFPSVAGGNLPLHPLISWWAVLFALSMLARYSPASWVEYLTIDRSADAVSLELAQDLALDICPRLILRAIEVVSL</sequence>
<evidence type="ECO:0000313" key="1">
    <source>
        <dbReference type="EMBL" id="SDD86719.1"/>
    </source>
</evidence>
<dbReference type="AlphaFoldDB" id="A0A1G6Y8G9"/>
<dbReference type="Proteomes" id="UP000199501">
    <property type="component" value="Unassembled WGS sequence"/>
</dbReference>
<proteinExistence type="predicted"/>
<protein>
    <submittedName>
        <fullName evidence="1">YaaC-like Protein</fullName>
    </submittedName>
</protein>
<dbReference type="RefSeq" id="WP_091456944.1">
    <property type="nucleotide sequence ID" value="NZ_FMZZ01000020.1"/>
</dbReference>
<dbReference type="OrthoDB" id="4964190at2"/>
<organism evidence="1 2">
    <name type="scientific">Actinokineospora iranica</name>
    <dbReference type="NCBI Taxonomy" id="1271860"/>
    <lineage>
        <taxon>Bacteria</taxon>
        <taxon>Bacillati</taxon>
        <taxon>Actinomycetota</taxon>
        <taxon>Actinomycetes</taxon>
        <taxon>Pseudonocardiales</taxon>
        <taxon>Pseudonocardiaceae</taxon>
        <taxon>Actinokineospora</taxon>
    </lineage>
</organism>
<keyword evidence="2" id="KW-1185">Reference proteome</keyword>
<dbReference type="InterPro" id="IPR026988">
    <property type="entry name" value="YaaC-like"/>
</dbReference>
<dbReference type="EMBL" id="FMZZ01000020">
    <property type="protein sequence ID" value="SDD86719.1"/>
    <property type="molecule type" value="Genomic_DNA"/>
</dbReference>
<accession>A0A1G6Y8G9</accession>
<gene>
    <name evidence="1" type="ORF">SAMN05216174_12088</name>
</gene>
<evidence type="ECO:0000313" key="2">
    <source>
        <dbReference type="Proteomes" id="UP000199501"/>
    </source>
</evidence>
<reference evidence="2" key="1">
    <citation type="submission" date="2016-10" db="EMBL/GenBank/DDBJ databases">
        <authorList>
            <person name="Varghese N."/>
            <person name="Submissions S."/>
        </authorList>
    </citation>
    <scope>NUCLEOTIDE SEQUENCE [LARGE SCALE GENOMIC DNA]</scope>
    <source>
        <strain evidence="2">IBRC-M 10403</strain>
    </source>
</reference>
<dbReference type="Pfam" id="PF14175">
    <property type="entry name" value="YaaC"/>
    <property type="match status" value="1"/>
</dbReference>
<name>A0A1G6Y8G9_9PSEU</name>